<feature type="domain" description="MobA/VirD2-like nuclease" evidence="2">
    <location>
        <begin position="19"/>
        <end position="147"/>
    </location>
</feature>
<name>A0A136Q434_9FIRM</name>
<sequence length="357" mass="41291">MAILKAVNSKASIGKIINYIMKHEKTEKKLIGGYNCNPLDAIDEMKATKRAWRKTGGRQYKHFIQSFSKNETITPEEASRIAYELITRSPLFQGYEVCYATHKDRDHIHTHIVVNSVSFEHGYKFRYSKAKLQELKDFSDSILREYGKTICQKNKEITAFGMGTYKAIEKAAKGTYQSWMLNIVRAITKSKAQATSRKDFVQKMRDQGIEARWTDSRKYIVFVDQDGHKVRDCRLSKVFKVDISKEGLENEMRRCVETNRGEWKLESDHYESGRATGYEAQRGRFDKGEQGAERSVDQIRRKIAEISGISRSGVQPDQSIARRNAKPDQRNETKQRGSGAKDRRNRRHVSRDDDRCL</sequence>
<proteinExistence type="predicted"/>
<evidence type="ECO:0000256" key="1">
    <source>
        <dbReference type="SAM" id="MobiDB-lite"/>
    </source>
</evidence>
<feature type="compositionally biased region" description="Basic and acidic residues" evidence="1">
    <location>
        <begin position="325"/>
        <end position="342"/>
    </location>
</feature>
<dbReference type="Proteomes" id="UP000070366">
    <property type="component" value="Unassembled WGS sequence"/>
</dbReference>
<organism evidence="3 4">
    <name type="scientific">Christensenella minuta</name>
    <dbReference type="NCBI Taxonomy" id="626937"/>
    <lineage>
        <taxon>Bacteria</taxon>
        <taxon>Bacillati</taxon>
        <taxon>Bacillota</taxon>
        <taxon>Clostridia</taxon>
        <taxon>Christensenellales</taxon>
        <taxon>Christensenellaceae</taxon>
        <taxon>Christensenella</taxon>
    </lineage>
</organism>
<evidence type="ECO:0000313" key="3">
    <source>
        <dbReference type="EMBL" id="KXK65431.1"/>
    </source>
</evidence>
<dbReference type="STRING" id="626937.HMPREF3293_01643"/>
<evidence type="ECO:0000259" key="2">
    <source>
        <dbReference type="Pfam" id="PF03432"/>
    </source>
</evidence>
<dbReference type="AlphaFoldDB" id="A0A136Q434"/>
<feature type="region of interest" description="Disordered" evidence="1">
    <location>
        <begin position="274"/>
        <end position="357"/>
    </location>
</feature>
<dbReference type="Pfam" id="PF03432">
    <property type="entry name" value="Relaxase"/>
    <property type="match status" value="1"/>
</dbReference>
<gene>
    <name evidence="3" type="ORF">HMPREF3293_01643</name>
</gene>
<reference evidence="3 4" key="1">
    <citation type="submission" date="2016-02" db="EMBL/GenBank/DDBJ databases">
        <authorList>
            <person name="Wen L."/>
            <person name="He K."/>
            <person name="Yang H."/>
        </authorList>
    </citation>
    <scope>NUCLEOTIDE SEQUENCE [LARGE SCALE GENOMIC DNA]</scope>
    <source>
        <strain evidence="3 4">DSM 22607</strain>
    </source>
</reference>
<protein>
    <submittedName>
        <fullName evidence="3">Relaxase/mobilization nuclease domain protein</fullName>
    </submittedName>
</protein>
<dbReference type="RefSeq" id="WP_066519719.1">
    <property type="nucleotide sequence ID" value="NZ_CABMOF010000002.1"/>
</dbReference>
<keyword evidence="4" id="KW-1185">Reference proteome</keyword>
<dbReference type="OrthoDB" id="9762440at2"/>
<dbReference type="EMBL" id="LSZW01000061">
    <property type="protein sequence ID" value="KXK65431.1"/>
    <property type="molecule type" value="Genomic_DNA"/>
</dbReference>
<evidence type="ECO:0000313" key="4">
    <source>
        <dbReference type="Proteomes" id="UP000070366"/>
    </source>
</evidence>
<accession>A0A136Q434</accession>
<feature type="compositionally biased region" description="Polar residues" evidence="1">
    <location>
        <begin position="309"/>
        <end position="318"/>
    </location>
</feature>
<dbReference type="InterPro" id="IPR005094">
    <property type="entry name" value="Endonuclease_MobA/VirD2"/>
</dbReference>
<comment type="caution">
    <text evidence="3">The sequence shown here is derived from an EMBL/GenBank/DDBJ whole genome shotgun (WGS) entry which is preliminary data.</text>
</comment>
<feature type="compositionally biased region" description="Basic and acidic residues" evidence="1">
    <location>
        <begin position="281"/>
        <end position="304"/>
    </location>
</feature>
<dbReference type="KEGG" id="cmiu:B1H56_11035"/>
<dbReference type="PATRIC" id="fig|626937.4.peg.1627"/>